<organism evidence="4 5">
    <name type="scientific">Dimargaris verticillata</name>
    <dbReference type="NCBI Taxonomy" id="2761393"/>
    <lineage>
        <taxon>Eukaryota</taxon>
        <taxon>Fungi</taxon>
        <taxon>Fungi incertae sedis</taxon>
        <taxon>Zoopagomycota</taxon>
        <taxon>Kickxellomycotina</taxon>
        <taxon>Dimargaritomycetes</taxon>
        <taxon>Dimargaritales</taxon>
        <taxon>Dimargaritaceae</taxon>
        <taxon>Dimargaris</taxon>
    </lineage>
</organism>
<proteinExistence type="predicted"/>
<feature type="domain" description="Suppressor of white apricot N-terminal" evidence="3">
    <location>
        <begin position="24"/>
        <end position="117"/>
    </location>
</feature>
<comment type="caution">
    <text evidence="4">The sequence shown here is derived from an EMBL/GenBank/DDBJ whole genome shotgun (WGS) entry which is preliminary data.</text>
</comment>
<dbReference type="PANTHER" id="PTHR13161">
    <property type="entry name" value="SPLICING FACTOR SUPPRESSOR OF WHITE APRICOT"/>
    <property type="match status" value="1"/>
</dbReference>
<dbReference type="Proteomes" id="UP001151582">
    <property type="component" value="Unassembled WGS sequence"/>
</dbReference>
<dbReference type="PANTHER" id="PTHR13161:SF4">
    <property type="entry name" value="CLK4-ASSOCIATING SERINE_ARGININE RICH PROTEIN"/>
    <property type="match status" value="1"/>
</dbReference>
<dbReference type="GO" id="GO:0006397">
    <property type="term" value="P:mRNA processing"/>
    <property type="evidence" value="ECO:0007669"/>
    <property type="project" value="UniProtKB-KW"/>
</dbReference>
<dbReference type="InterPro" id="IPR019147">
    <property type="entry name" value="SWAP_N_domain"/>
</dbReference>
<evidence type="ECO:0000259" key="3">
    <source>
        <dbReference type="SMART" id="SM01141"/>
    </source>
</evidence>
<dbReference type="AlphaFoldDB" id="A0A9W8BC93"/>
<name>A0A9W8BC93_9FUNG</name>
<evidence type="ECO:0000313" key="4">
    <source>
        <dbReference type="EMBL" id="KAJ1984453.1"/>
    </source>
</evidence>
<accession>A0A9W8BC93</accession>
<sequence length="118" mass="14125">MANPQLRKKRRRAYFDAKVHDPLQLLRISGQRCPIQFNNDRYFEQENPKHLHQWHGDARTTIDRFDARDLLDQLPTPAPALHRQFAPYQMVSMPTQFERYRDLVELNCRQSPYFLATA</sequence>
<keyword evidence="1" id="KW-0507">mRNA processing</keyword>
<dbReference type="OrthoDB" id="10070965at2759"/>
<dbReference type="InterPro" id="IPR040397">
    <property type="entry name" value="SWAP"/>
</dbReference>
<keyword evidence="2" id="KW-0508">mRNA splicing</keyword>
<protein>
    <recommendedName>
        <fullName evidence="3">Suppressor of white apricot N-terminal domain-containing protein</fullName>
    </recommendedName>
</protein>
<dbReference type="GO" id="GO:0008380">
    <property type="term" value="P:RNA splicing"/>
    <property type="evidence" value="ECO:0007669"/>
    <property type="project" value="UniProtKB-KW"/>
</dbReference>
<evidence type="ECO:0000256" key="2">
    <source>
        <dbReference type="ARBA" id="ARBA00023187"/>
    </source>
</evidence>
<gene>
    <name evidence="4" type="ORF">H4R34_000658</name>
</gene>
<dbReference type="SMART" id="SM01141">
    <property type="entry name" value="DRY_EERY"/>
    <property type="match status" value="1"/>
</dbReference>
<evidence type="ECO:0000256" key="1">
    <source>
        <dbReference type="ARBA" id="ARBA00022664"/>
    </source>
</evidence>
<dbReference type="EMBL" id="JANBQB010000019">
    <property type="protein sequence ID" value="KAJ1984453.1"/>
    <property type="molecule type" value="Genomic_DNA"/>
</dbReference>
<keyword evidence="5" id="KW-1185">Reference proteome</keyword>
<evidence type="ECO:0000313" key="5">
    <source>
        <dbReference type="Proteomes" id="UP001151582"/>
    </source>
</evidence>
<reference evidence="4" key="1">
    <citation type="submission" date="2022-07" db="EMBL/GenBank/DDBJ databases">
        <title>Phylogenomic reconstructions and comparative analyses of Kickxellomycotina fungi.</title>
        <authorList>
            <person name="Reynolds N.K."/>
            <person name="Stajich J.E."/>
            <person name="Barry K."/>
            <person name="Grigoriev I.V."/>
            <person name="Crous P."/>
            <person name="Smith M.E."/>
        </authorList>
    </citation>
    <scope>NUCLEOTIDE SEQUENCE</scope>
    <source>
        <strain evidence="4">RSA 567</strain>
    </source>
</reference>
<dbReference type="Pfam" id="PF09750">
    <property type="entry name" value="DRY_EERY"/>
    <property type="match status" value="1"/>
</dbReference>